<dbReference type="SMART" id="SM00271">
    <property type="entry name" value="DnaJ"/>
    <property type="match status" value="1"/>
</dbReference>
<dbReference type="OrthoDB" id="10250354at2759"/>
<dbReference type="Proteomes" id="UP000729402">
    <property type="component" value="Unassembled WGS sequence"/>
</dbReference>
<reference evidence="3" key="1">
    <citation type="journal article" date="2021" name="bioRxiv">
        <title>Whole Genome Assembly and Annotation of Northern Wild Rice, Zizania palustris L., Supports a Whole Genome Duplication in the Zizania Genus.</title>
        <authorList>
            <person name="Haas M."/>
            <person name="Kono T."/>
            <person name="Macchietto M."/>
            <person name="Millas R."/>
            <person name="McGilp L."/>
            <person name="Shao M."/>
            <person name="Duquette J."/>
            <person name="Hirsch C.N."/>
            <person name="Kimball J."/>
        </authorList>
    </citation>
    <scope>NUCLEOTIDE SEQUENCE</scope>
    <source>
        <tissue evidence="3">Fresh leaf tissue</tissue>
    </source>
</reference>
<feature type="compositionally biased region" description="Basic and acidic residues" evidence="1">
    <location>
        <begin position="351"/>
        <end position="363"/>
    </location>
</feature>
<protein>
    <recommendedName>
        <fullName evidence="2">J domain-containing protein</fullName>
    </recommendedName>
</protein>
<feature type="domain" description="J" evidence="2">
    <location>
        <begin position="66"/>
        <end position="130"/>
    </location>
</feature>
<dbReference type="Pfam" id="PF11926">
    <property type="entry name" value="DUF3444"/>
    <property type="match status" value="2"/>
</dbReference>
<dbReference type="PANTHER" id="PTHR47374">
    <property type="entry name" value="ENDOSOME ANTIGEN-LIKE PROTEIN, PUTATIVE (DUF3444)-RELATED"/>
    <property type="match status" value="1"/>
</dbReference>
<accession>A0A8J5WKH8</accession>
<evidence type="ECO:0000313" key="3">
    <source>
        <dbReference type="EMBL" id="KAG8090039.1"/>
    </source>
</evidence>
<comment type="caution">
    <text evidence="3">The sequence shown here is derived from an EMBL/GenBank/DDBJ whole genome shotgun (WGS) entry which is preliminary data.</text>
</comment>
<evidence type="ECO:0000313" key="4">
    <source>
        <dbReference type="Proteomes" id="UP000729402"/>
    </source>
</evidence>
<dbReference type="InterPro" id="IPR001623">
    <property type="entry name" value="DnaJ_domain"/>
</dbReference>
<name>A0A8J5WKH8_ZIZPA</name>
<dbReference type="InterPro" id="IPR024593">
    <property type="entry name" value="DUF3444"/>
</dbReference>
<dbReference type="EMBL" id="JAAALK010000081">
    <property type="protein sequence ID" value="KAG8090039.1"/>
    <property type="molecule type" value="Genomic_DNA"/>
</dbReference>
<keyword evidence="4" id="KW-1185">Reference proteome</keyword>
<feature type="compositionally biased region" description="Polar residues" evidence="1">
    <location>
        <begin position="277"/>
        <end position="293"/>
    </location>
</feature>
<feature type="compositionally biased region" description="Polar residues" evidence="1">
    <location>
        <begin position="366"/>
        <end position="380"/>
    </location>
</feature>
<feature type="compositionally biased region" description="Low complexity" evidence="1">
    <location>
        <begin position="329"/>
        <end position="341"/>
    </location>
</feature>
<sequence length="893" mass="100154">MECNREEALRAKEIAVRKMENKDFNGAQKIVLKVQKLFPQLESISKLLNICNVHCAAEARVNGQTDWYGILQVEATADDATIRKQYRKLAFSLHPDKNSFAGAEAAFKLVAEAHSVLCDKLKRSCYDIKRHNVPIKVPKKATYPAKKTEANKCSVPGQGQTFWTICPHCQIRYQYYNRVLNNMVCCVNCKRNFFAYKLEQPVPNPSSVFNTSQIPANMFPNQGCDPTSQQGHPVKLSCTGGNTEVNPSINVAQRVPATNEKTIQSETTGGKVQFSTMNQDKLSGPTANQNMGGSSIPGPAGPDIVDRQKLGTEGTPVAPNAMNVPGPPKISSTSGSTGGKPWINVAQQNDYTKDHRGTSDKKKVNQSRINQRTSSQTANGNAGGRLRPDPADLNSFDRKNFGREDASMVPDSAVSSDPQRSARRKRDVDDNSSLNSNDKKRPKKNLPSDVDLKCKKIFNDNVTSSDKKSVPPHVSSTVDIQDKAKTTDEGHKDKSKPGPTGTVGQIEVLSSANISFPDTDFFNFEKNRDINLFTVGQIWALYDNLDGMPRFYARIKHFDASNFKAHLTWLVYNGRNEEEDKWIDEELPVACGNFCLGATEISRDRLTFSHIVSWTKGKKRNFYEVYPNKGEVWALYKYWSMQWNSDADSHRSYEYEVVEVLSNFSVNAGVTVVPLVRIKGFVSLFATAKDKSSIVVASSELLRFSHNIPFYRTNGNEKEGVPVGFMELDIASLPNDMDMEQGKQWLEKDIPICCGKFKIRNWKTEFDTNEIFSHLVHASKIGSKWQIEILPQVGEIWSVYMNWTSDWIPSSIDNCEFAIGEIIECTGESIKVSLLTQVCGYRAVFKPDKRSEVLEIPTGDCLRFSHRIPSFRLTKERVRKINITLLLTFYAEA</sequence>
<dbReference type="AlphaFoldDB" id="A0A8J5WKH8"/>
<dbReference type="InterPro" id="IPR018253">
    <property type="entry name" value="DnaJ_domain_CS"/>
</dbReference>
<feature type="compositionally biased region" description="Basic and acidic residues" evidence="1">
    <location>
        <begin position="480"/>
        <end position="496"/>
    </location>
</feature>
<dbReference type="PROSITE" id="PS50076">
    <property type="entry name" value="DNAJ_2"/>
    <property type="match status" value="1"/>
</dbReference>
<evidence type="ECO:0000259" key="2">
    <source>
        <dbReference type="PROSITE" id="PS50076"/>
    </source>
</evidence>
<proteinExistence type="predicted"/>
<dbReference type="Pfam" id="PF00226">
    <property type="entry name" value="DnaJ"/>
    <property type="match status" value="1"/>
</dbReference>
<feature type="region of interest" description="Disordered" evidence="1">
    <location>
        <begin position="277"/>
        <end position="504"/>
    </location>
</feature>
<dbReference type="CDD" id="cd06257">
    <property type="entry name" value="DnaJ"/>
    <property type="match status" value="1"/>
</dbReference>
<evidence type="ECO:0000256" key="1">
    <source>
        <dbReference type="SAM" id="MobiDB-lite"/>
    </source>
</evidence>
<organism evidence="3 4">
    <name type="scientific">Zizania palustris</name>
    <name type="common">Northern wild rice</name>
    <dbReference type="NCBI Taxonomy" id="103762"/>
    <lineage>
        <taxon>Eukaryota</taxon>
        <taxon>Viridiplantae</taxon>
        <taxon>Streptophyta</taxon>
        <taxon>Embryophyta</taxon>
        <taxon>Tracheophyta</taxon>
        <taxon>Spermatophyta</taxon>
        <taxon>Magnoliopsida</taxon>
        <taxon>Liliopsida</taxon>
        <taxon>Poales</taxon>
        <taxon>Poaceae</taxon>
        <taxon>BOP clade</taxon>
        <taxon>Oryzoideae</taxon>
        <taxon>Oryzeae</taxon>
        <taxon>Zizaniinae</taxon>
        <taxon>Zizania</taxon>
    </lineage>
</organism>
<dbReference type="PROSITE" id="PS00636">
    <property type="entry name" value="DNAJ_1"/>
    <property type="match status" value="1"/>
</dbReference>
<reference evidence="3" key="2">
    <citation type="submission" date="2021-02" db="EMBL/GenBank/DDBJ databases">
        <authorList>
            <person name="Kimball J.A."/>
            <person name="Haas M.W."/>
            <person name="Macchietto M."/>
            <person name="Kono T."/>
            <person name="Duquette J."/>
            <person name="Shao M."/>
        </authorList>
    </citation>
    <scope>NUCLEOTIDE SEQUENCE</scope>
    <source>
        <tissue evidence="3">Fresh leaf tissue</tissue>
    </source>
</reference>
<dbReference type="PANTHER" id="PTHR47374:SF9">
    <property type="entry name" value="DUF3444 DOMAIN-CONTAINING PROTEIN"/>
    <property type="match status" value="1"/>
</dbReference>
<feature type="compositionally biased region" description="Basic and acidic residues" evidence="1">
    <location>
        <begin position="386"/>
        <end position="406"/>
    </location>
</feature>
<gene>
    <name evidence="3" type="ORF">GUJ93_ZPchr0011g27333</name>
</gene>